<gene>
    <name evidence="1" type="ORF">PPRIM_AZ9-3.1.T2660005</name>
</gene>
<reference evidence="1" key="1">
    <citation type="submission" date="2021-01" db="EMBL/GenBank/DDBJ databases">
        <authorList>
            <consortium name="Genoscope - CEA"/>
            <person name="William W."/>
        </authorList>
    </citation>
    <scope>NUCLEOTIDE SEQUENCE</scope>
</reference>
<protein>
    <submittedName>
        <fullName evidence="1">Uncharacterized protein</fullName>
    </submittedName>
</protein>
<dbReference type="AlphaFoldDB" id="A0A8S1QSY7"/>
<organism evidence="1 2">
    <name type="scientific">Paramecium primaurelia</name>
    <dbReference type="NCBI Taxonomy" id="5886"/>
    <lineage>
        <taxon>Eukaryota</taxon>
        <taxon>Sar</taxon>
        <taxon>Alveolata</taxon>
        <taxon>Ciliophora</taxon>
        <taxon>Intramacronucleata</taxon>
        <taxon>Oligohymenophorea</taxon>
        <taxon>Peniculida</taxon>
        <taxon>Parameciidae</taxon>
        <taxon>Paramecium</taxon>
    </lineage>
</organism>
<proteinExistence type="predicted"/>
<dbReference type="EMBL" id="CAJJDM010000275">
    <property type="protein sequence ID" value="CAD8118858.1"/>
    <property type="molecule type" value="Genomic_DNA"/>
</dbReference>
<keyword evidence="2" id="KW-1185">Reference proteome</keyword>
<evidence type="ECO:0000313" key="2">
    <source>
        <dbReference type="Proteomes" id="UP000688137"/>
    </source>
</evidence>
<comment type="caution">
    <text evidence="1">The sequence shown here is derived from an EMBL/GenBank/DDBJ whole genome shotgun (WGS) entry which is preliminary data.</text>
</comment>
<dbReference type="Proteomes" id="UP000688137">
    <property type="component" value="Unassembled WGS sequence"/>
</dbReference>
<evidence type="ECO:0000313" key="1">
    <source>
        <dbReference type="EMBL" id="CAD8118858.1"/>
    </source>
</evidence>
<sequence length="103" mass="11909">MFLILHALNEDMIIMGSKIGPINFLITHQIGSNKPFSQTIKEHRSEQMIKGNFILMIEPSQTNSELKNKFGIFTKNQFLNNMAIEYILLIVINLHSNHKIRLT</sequence>
<name>A0A8S1QSY7_PARPR</name>
<accession>A0A8S1QSY7</accession>